<gene>
    <name evidence="3" type="ORF">EDD60_11824</name>
</gene>
<evidence type="ECO:0000313" key="3">
    <source>
        <dbReference type="EMBL" id="TCV95305.1"/>
    </source>
</evidence>
<feature type="transmembrane region" description="Helical" evidence="1">
    <location>
        <begin position="79"/>
        <end position="101"/>
    </location>
</feature>
<dbReference type="SUPFAM" id="SSF55874">
    <property type="entry name" value="ATPase domain of HSP90 chaperone/DNA topoisomerase II/histidine kinase"/>
    <property type="match status" value="1"/>
</dbReference>
<dbReference type="GeneID" id="98916060"/>
<dbReference type="GO" id="GO:0016301">
    <property type="term" value="F:kinase activity"/>
    <property type="evidence" value="ECO:0007669"/>
    <property type="project" value="UniProtKB-KW"/>
</dbReference>
<dbReference type="RefSeq" id="WP_066444342.1">
    <property type="nucleotide sequence ID" value="NZ_DBGCPY010000120.1"/>
</dbReference>
<sequence length="402" mass="47549">MEWIIINVIESILLSWFISSLVDIKCKKWLYRFLLAAVNLSIITLSNYMNMYDLFLSTAVIITSTIISHFFTYNTWSELLLITTFEGAFSTITTCFTIFISLQWSQVNLSLINRMLYGLGTYIIIKNKNLEKRYLNKKVTYELILILYFIHYVLQQFLQLFIVIKSDLPEILITIVMMVLCIFVLILLFMEISKMNLAQEEYKRLKQEKKNEETLSYLYDQLKITKHDLKHDFDLLNYYIEINNFEKIKDFIVSKKAMIDHMPTLIQSNNKLLNTIINNKIIQAYAKNIQVECHIIVNEFINMVDYDLNELLSNILDNAIENCLTQGRIIIDIVQEDLFLHIRVKNDNDSKNFSKELITKKDKENHGFGLKSIKRIIDQYQGTYSIENNEKYYEIKITLLLK</sequence>
<reference evidence="3 4" key="1">
    <citation type="submission" date="2019-03" db="EMBL/GenBank/DDBJ databases">
        <title>Genomic Encyclopedia of Type Strains, Phase IV (KMG-IV): sequencing the most valuable type-strain genomes for metagenomic binning, comparative biology and taxonomic classification.</title>
        <authorList>
            <person name="Goeker M."/>
        </authorList>
    </citation>
    <scope>NUCLEOTIDE SEQUENCE [LARGE SCALE GENOMIC DNA]</scope>
    <source>
        <strain evidence="3 4">DSM 29487</strain>
    </source>
</reference>
<dbReference type="InterPro" id="IPR036890">
    <property type="entry name" value="HATPase_C_sf"/>
</dbReference>
<feature type="domain" description="Sensor histidine kinase NatK-like C-terminal" evidence="2">
    <location>
        <begin position="306"/>
        <end position="399"/>
    </location>
</feature>
<dbReference type="Gene3D" id="3.30.565.10">
    <property type="entry name" value="Histidine kinase-like ATPase, C-terminal domain"/>
    <property type="match status" value="1"/>
</dbReference>
<dbReference type="PANTHER" id="PTHR40448:SF1">
    <property type="entry name" value="TWO-COMPONENT SENSOR HISTIDINE KINASE"/>
    <property type="match status" value="1"/>
</dbReference>
<protein>
    <submittedName>
        <fullName evidence="3">Signal transduction histidine kinase</fullName>
    </submittedName>
</protein>
<feature type="transmembrane region" description="Helical" evidence="1">
    <location>
        <begin position="171"/>
        <end position="190"/>
    </location>
</feature>
<keyword evidence="1" id="KW-0472">Membrane</keyword>
<feature type="transmembrane region" description="Helical" evidence="1">
    <location>
        <begin position="145"/>
        <end position="165"/>
    </location>
</feature>
<name>A0A4R3YQU1_9FIRM</name>
<keyword evidence="3" id="KW-0808">Transferase</keyword>
<evidence type="ECO:0000313" key="4">
    <source>
        <dbReference type="Proteomes" id="UP000295515"/>
    </source>
</evidence>
<organism evidence="3 4">
    <name type="scientific">Longibaculum muris</name>
    <dbReference type="NCBI Taxonomy" id="1796628"/>
    <lineage>
        <taxon>Bacteria</taxon>
        <taxon>Bacillati</taxon>
        <taxon>Bacillota</taxon>
        <taxon>Erysipelotrichia</taxon>
        <taxon>Erysipelotrichales</taxon>
        <taxon>Coprobacillaceae</taxon>
        <taxon>Longibaculum</taxon>
    </lineage>
</organism>
<dbReference type="InterPro" id="IPR032834">
    <property type="entry name" value="NatK-like_C"/>
</dbReference>
<feature type="transmembrane region" description="Helical" evidence="1">
    <location>
        <begin position="107"/>
        <end position="125"/>
    </location>
</feature>
<accession>A0A4R3YQU1</accession>
<evidence type="ECO:0000259" key="2">
    <source>
        <dbReference type="Pfam" id="PF14501"/>
    </source>
</evidence>
<keyword evidence="3" id="KW-0418">Kinase</keyword>
<keyword evidence="1" id="KW-0812">Transmembrane</keyword>
<keyword evidence="4" id="KW-1185">Reference proteome</keyword>
<evidence type="ECO:0000256" key="1">
    <source>
        <dbReference type="SAM" id="Phobius"/>
    </source>
</evidence>
<dbReference type="Pfam" id="PF14501">
    <property type="entry name" value="HATPase_c_5"/>
    <property type="match status" value="1"/>
</dbReference>
<dbReference type="GO" id="GO:0042802">
    <property type="term" value="F:identical protein binding"/>
    <property type="evidence" value="ECO:0007669"/>
    <property type="project" value="TreeGrafter"/>
</dbReference>
<dbReference type="PANTHER" id="PTHR40448">
    <property type="entry name" value="TWO-COMPONENT SENSOR HISTIDINE KINASE"/>
    <property type="match status" value="1"/>
</dbReference>
<feature type="transmembrane region" description="Helical" evidence="1">
    <location>
        <begin position="29"/>
        <end position="48"/>
    </location>
</feature>
<keyword evidence="1" id="KW-1133">Transmembrane helix</keyword>
<feature type="transmembrane region" description="Helical" evidence="1">
    <location>
        <begin position="6"/>
        <end position="22"/>
    </location>
</feature>
<proteinExistence type="predicted"/>
<dbReference type="AlphaFoldDB" id="A0A4R3YQU1"/>
<dbReference type="Proteomes" id="UP000295515">
    <property type="component" value="Unassembled WGS sequence"/>
</dbReference>
<feature type="transmembrane region" description="Helical" evidence="1">
    <location>
        <begin position="54"/>
        <end position="72"/>
    </location>
</feature>
<comment type="caution">
    <text evidence="3">The sequence shown here is derived from an EMBL/GenBank/DDBJ whole genome shotgun (WGS) entry which is preliminary data.</text>
</comment>
<dbReference type="EMBL" id="SMCQ01000018">
    <property type="protein sequence ID" value="TCV95305.1"/>
    <property type="molecule type" value="Genomic_DNA"/>
</dbReference>